<feature type="region of interest" description="Disordered" evidence="1">
    <location>
        <begin position="41"/>
        <end position="63"/>
    </location>
</feature>
<keyword evidence="3" id="KW-1185">Reference proteome</keyword>
<dbReference type="Proteomes" id="UP000636800">
    <property type="component" value="Chromosome 10"/>
</dbReference>
<dbReference type="EMBL" id="JADCNL010000010">
    <property type="protein sequence ID" value="KAG0463345.1"/>
    <property type="molecule type" value="Genomic_DNA"/>
</dbReference>
<dbReference type="AlphaFoldDB" id="A0A835UJT8"/>
<name>A0A835UJT8_VANPL</name>
<protein>
    <submittedName>
        <fullName evidence="2">Uncharacterized protein</fullName>
    </submittedName>
</protein>
<evidence type="ECO:0000313" key="2">
    <source>
        <dbReference type="EMBL" id="KAG0463345.1"/>
    </source>
</evidence>
<evidence type="ECO:0000256" key="1">
    <source>
        <dbReference type="SAM" id="MobiDB-lite"/>
    </source>
</evidence>
<reference evidence="2 3" key="1">
    <citation type="journal article" date="2020" name="Nat. Food">
        <title>A phased Vanilla planifolia genome enables genetic improvement of flavour and production.</title>
        <authorList>
            <person name="Hasing T."/>
            <person name="Tang H."/>
            <person name="Brym M."/>
            <person name="Khazi F."/>
            <person name="Huang T."/>
            <person name="Chambers A.H."/>
        </authorList>
    </citation>
    <scope>NUCLEOTIDE SEQUENCE [LARGE SCALE GENOMIC DNA]</scope>
    <source>
        <tissue evidence="2">Leaf</tissue>
    </source>
</reference>
<proteinExistence type="predicted"/>
<dbReference type="OrthoDB" id="330671at2759"/>
<evidence type="ECO:0000313" key="3">
    <source>
        <dbReference type="Proteomes" id="UP000636800"/>
    </source>
</evidence>
<organism evidence="2 3">
    <name type="scientific">Vanilla planifolia</name>
    <name type="common">Vanilla</name>
    <dbReference type="NCBI Taxonomy" id="51239"/>
    <lineage>
        <taxon>Eukaryota</taxon>
        <taxon>Viridiplantae</taxon>
        <taxon>Streptophyta</taxon>
        <taxon>Embryophyta</taxon>
        <taxon>Tracheophyta</taxon>
        <taxon>Spermatophyta</taxon>
        <taxon>Magnoliopsida</taxon>
        <taxon>Liliopsida</taxon>
        <taxon>Asparagales</taxon>
        <taxon>Orchidaceae</taxon>
        <taxon>Vanilloideae</taxon>
        <taxon>Vanilleae</taxon>
        <taxon>Vanilla</taxon>
    </lineage>
</organism>
<gene>
    <name evidence="2" type="ORF">HPP92_019414</name>
</gene>
<comment type="caution">
    <text evidence="2">The sequence shown here is derived from an EMBL/GenBank/DDBJ whole genome shotgun (WGS) entry which is preliminary data.</text>
</comment>
<accession>A0A835UJT8</accession>
<sequence>MELPTSSRREIGKYRSLNEAIGAGGAAGHAKKHGGGVTRTVGFGKARDDGIPCTSFGEGHGLK</sequence>